<dbReference type="CDD" id="cd23343">
    <property type="entry name" value="beta-trefoil_FSCN_BglX-like"/>
    <property type="match status" value="1"/>
</dbReference>
<dbReference type="PRINTS" id="PR00133">
    <property type="entry name" value="GLHYDRLASE3"/>
</dbReference>
<evidence type="ECO:0000259" key="4">
    <source>
        <dbReference type="SMART" id="SM01217"/>
    </source>
</evidence>
<organism evidence="5 6">
    <name type="scientific">Lachnoclostridium phytofermentans (strain ATCC 700394 / DSM 18823 / ISDg)</name>
    <name type="common">Clostridium phytofermentans</name>
    <dbReference type="NCBI Taxonomy" id="357809"/>
    <lineage>
        <taxon>Bacteria</taxon>
        <taxon>Bacillati</taxon>
        <taxon>Bacillota</taxon>
        <taxon>Clostridia</taxon>
        <taxon>Lachnospirales</taxon>
        <taxon>Lachnospiraceae</taxon>
    </lineage>
</organism>
<evidence type="ECO:0000256" key="2">
    <source>
        <dbReference type="ARBA" id="ARBA00022729"/>
    </source>
</evidence>
<dbReference type="Gene3D" id="2.60.120.380">
    <property type="match status" value="1"/>
</dbReference>
<dbReference type="Gene3D" id="3.20.20.300">
    <property type="entry name" value="Glycoside hydrolase, family 3, N-terminal domain"/>
    <property type="match status" value="1"/>
</dbReference>
<dbReference type="Gene3D" id="2.60.40.10">
    <property type="entry name" value="Immunoglobulins"/>
    <property type="match status" value="1"/>
</dbReference>
<dbReference type="SUPFAM" id="SSF51445">
    <property type="entry name" value="(Trans)glycosidases"/>
    <property type="match status" value="1"/>
</dbReference>
<evidence type="ECO:0000256" key="3">
    <source>
        <dbReference type="ARBA" id="ARBA00022801"/>
    </source>
</evidence>
<dbReference type="InterPro" id="IPR002772">
    <property type="entry name" value="Glyco_hydro_3_C"/>
</dbReference>
<dbReference type="STRING" id="357809.Cphy_3329"/>
<name>A9KSN0_LACP7</name>
<dbReference type="InterPro" id="IPR008999">
    <property type="entry name" value="Actin-crosslinking"/>
</dbReference>
<dbReference type="GO" id="GO:0031222">
    <property type="term" value="P:arabinan catabolic process"/>
    <property type="evidence" value="ECO:0007669"/>
    <property type="project" value="TreeGrafter"/>
</dbReference>
<gene>
    <name evidence="5" type="ordered locus">Cphy_3329</name>
</gene>
<dbReference type="InterPro" id="IPR036881">
    <property type="entry name" value="Glyco_hydro_3_C_sf"/>
</dbReference>
<dbReference type="OrthoDB" id="9805821at2"/>
<dbReference type="InterPro" id="IPR013783">
    <property type="entry name" value="Ig-like_fold"/>
</dbReference>
<dbReference type="InterPro" id="IPR036962">
    <property type="entry name" value="Glyco_hydro_3_N_sf"/>
</dbReference>
<accession>A9KSN0</accession>
<dbReference type="Proteomes" id="UP000000370">
    <property type="component" value="Chromosome"/>
</dbReference>
<dbReference type="SUPFAM" id="SSF50405">
    <property type="entry name" value="Actin-crosslinking proteins"/>
    <property type="match status" value="1"/>
</dbReference>
<dbReference type="Pfam" id="PF00933">
    <property type="entry name" value="Glyco_hydro_3"/>
    <property type="match status" value="1"/>
</dbReference>
<dbReference type="AlphaFoldDB" id="A9KSN0"/>
<feature type="domain" description="Fibronectin type III-like" evidence="4">
    <location>
        <begin position="752"/>
        <end position="823"/>
    </location>
</feature>
<reference evidence="6" key="1">
    <citation type="submission" date="2007-11" db="EMBL/GenBank/DDBJ databases">
        <title>Complete genome sequence of Clostridium phytofermentans ISDg.</title>
        <authorList>
            <person name="Leschine S.B."/>
            <person name="Warnick T.A."/>
            <person name="Blanchard J.L."/>
            <person name="Schnell D.J."/>
            <person name="Petit E.L."/>
            <person name="LaTouf W.G."/>
            <person name="Copeland A."/>
            <person name="Lucas S."/>
            <person name="Lapidus A."/>
            <person name="Barry K."/>
            <person name="Glavina del Rio T."/>
            <person name="Dalin E."/>
            <person name="Tice H."/>
            <person name="Pitluck S."/>
            <person name="Kiss H."/>
            <person name="Brettin T."/>
            <person name="Bruce D."/>
            <person name="Detter J.C."/>
            <person name="Han C."/>
            <person name="Kuske C."/>
            <person name="Schmutz J."/>
            <person name="Larimer F."/>
            <person name="Land M."/>
            <person name="Hauser L."/>
            <person name="Kyrpides N."/>
            <person name="Kim E.A."/>
            <person name="Richardson P."/>
        </authorList>
    </citation>
    <scope>NUCLEOTIDE SEQUENCE [LARGE SCALE GENOMIC DNA]</scope>
    <source>
        <strain evidence="6">ATCC 700394 / DSM 18823 / ISDg</strain>
    </source>
</reference>
<dbReference type="EMBL" id="CP000885">
    <property type="protein sequence ID" value="ABX43682.1"/>
    <property type="molecule type" value="Genomic_DNA"/>
</dbReference>
<dbReference type="eggNOG" id="COG1472">
    <property type="taxonomic scope" value="Bacteria"/>
</dbReference>
<dbReference type="GO" id="GO:0009044">
    <property type="term" value="F:xylan 1,4-beta-xylosidase activity"/>
    <property type="evidence" value="ECO:0007669"/>
    <property type="project" value="InterPro"/>
</dbReference>
<proteinExistence type="inferred from homology"/>
<evidence type="ECO:0000313" key="5">
    <source>
        <dbReference type="EMBL" id="ABX43682.1"/>
    </source>
</evidence>
<keyword evidence="3 5" id="KW-0378">Hydrolase</keyword>
<dbReference type="InterPro" id="IPR026891">
    <property type="entry name" value="Fn3-like"/>
</dbReference>
<dbReference type="PANTHER" id="PTHR42721">
    <property type="entry name" value="SUGAR HYDROLASE-RELATED"/>
    <property type="match status" value="1"/>
</dbReference>
<dbReference type="InterPro" id="IPR017853">
    <property type="entry name" value="GH"/>
</dbReference>
<dbReference type="Gene3D" id="3.40.50.1700">
    <property type="entry name" value="Glycoside hydrolase family 3 C-terminal domain"/>
    <property type="match status" value="1"/>
</dbReference>
<dbReference type="GO" id="GO:0045493">
    <property type="term" value="P:xylan catabolic process"/>
    <property type="evidence" value="ECO:0007669"/>
    <property type="project" value="InterPro"/>
</dbReference>
<protein>
    <submittedName>
        <fullName evidence="5">Glycoside hydrolase family 3 domain protein</fullName>
    </submittedName>
</protein>
<dbReference type="SUPFAM" id="SSF52279">
    <property type="entry name" value="Beta-D-glucan exohydrolase, C-terminal domain"/>
    <property type="match status" value="1"/>
</dbReference>
<dbReference type="InterPro" id="IPR001764">
    <property type="entry name" value="Glyco_hydro_3_N"/>
</dbReference>
<evidence type="ECO:0000313" key="6">
    <source>
        <dbReference type="Proteomes" id="UP000000370"/>
    </source>
</evidence>
<dbReference type="CAZy" id="GH3">
    <property type="family name" value="Glycoside Hydrolase Family 3"/>
</dbReference>
<comment type="similarity">
    <text evidence="1">Belongs to the glycosyl hydrolase 3 family.</text>
</comment>
<keyword evidence="6" id="KW-1185">Reference proteome</keyword>
<sequence>MGNASYLETPLWDNSLPLKKRLDYLVENLTLEEKFEFLGTGCPTIERLGIQSTFHGGEAAHGIEARHDQSFNKGEPEPTTIFPQPIGMSSTWDTTLLTKIGVTVGNEARVLYQRHKNGGLCRWAPTIDMERDPRWGRTEEAYGEDPYLTGKMASAYIQGMRGVDPFYIRCGATLKHFYANNTEKDRIFSSSSIDPRNKHEYYLEPFKRAITEGKAEAIMTAYNEINGVPCIVNNEVKNIVKEQWGLRGHVVCDGGDMMQTVSDHKYFGSHAETIAYGLKAGIDCFTDNREVVKQAAKEAYQAGLITEADLDTSICNSFSTRIRLGYFDAIGQNPYAHITEKYINSEENKSLTLEAATKAMVLLKNEGQILPLTKENSSFCVIGPLSDVWYKDWYSGIPPYSVTPLQGIKEYNKGTRKNLTNSKVVDGLPRVRIRYQEKYLCVTEEGFVTLGSKELAETFTITDWGNGNLTIATSQGKYLSADEEEGLITATKTEVFEWFVKEAFDFHLVGNLGEKSFQTIFEILSEQKRQEISVTIDTWKDDYVAINKEGKLSFSKEEKVTLDLELVSDGIEEAKEYTKNSDYAILVMGCNPVINSKEEIDRNDLDLPPYQERLIKQVHKVNPKVILVLITNYPYAIRWEKEHIPAIITTTSGSQELGNAIAAVLFGDVSPSGRLPMTWYLDTKDLPPIEDYDIIRGNRTYQYFNKEVLYPFGHGLTYTTMQYQKLTVQLEDFTNLLIKVTIANTGNRISDEVVQVYVRQEVSRTVRPRLQLKAFERVKNILPGEKREIEFIISTSDLTYYDVVNGGMILEESEYTILVGASSEDIRLRETAFIPGVKVGSRNLRKKILADHYDDCRNSYLHRGSLGDTAVVVKNKTEAAILLYRDVRIEEKPIKFHSTVQCVGEGSLIVSYIKQSDVASSEVKLGDITLENQDKFCDVIIPINWDRITCNEVITLKITLLEEMKLSSFYAE</sequence>
<dbReference type="Pfam" id="PF14310">
    <property type="entry name" value="Fn3-like"/>
    <property type="match status" value="1"/>
</dbReference>
<dbReference type="HOGENOM" id="CLU_004542_5_3_9"/>
<dbReference type="SMART" id="SM01217">
    <property type="entry name" value="Fn3_like"/>
    <property type="match status" value="1"/>
</dbReference>
<dbReference type="RefSeq" id="WP_012201331.1">
    <property type="nucleotide sequence ID" value="NC_010001.1"/>
</dbReference>
<dbReference type="Pfam" id="PF01915">
    <property type="entry name" value="Glyco_hydro_3_C"/>
    <property type="match status" value="1"/>
</dbReference>
<dbReference type="PANTHER" id="PTHR42721:SF3">
    <property type="entry name" value="BETA-D-XYLOSIDASE 5-RELATED"/>
    <property type="match status" value="1"/>
</dbReference>
<evidence type="ECO:0000256" key="1">
    <source>
        <dbReference type="ARBA" id="ARBA00005336"/>
    </source>
</evidence>
<dbReference type="GO" id="GO:0046556">
    <property type="term" value="F:alpha-L-arabinofuranosidase activity"/>
    <property type="evidence" value="ECO:0007669"/>
    <property type="project" value="TreeGrafter"/>
</dbReference>
<dbReference type="KEGG" id="cpy:Cphy_3329"/>
<keyword evidence="2" id="KW-0732">Signal</keyword>
<dbReference type="InterPro" id="IPR044993">
    <property type="entry name" value="BXL"/>
</dbReference>